<dbReference type="PANTHER" id="PTHR38795">
    <property type="entry name" value="DUF6604 DOMAIN-CONTAINING PROTEIN"/>
    <property type="match status" value="1"/>
</dbReference>
<dbReference type="Proteomes" id="UP001274830">
    <property type="component" value="Unassembled WGS sequence"/>
</dbReference>
<dbReference type="AlphaFoldDB" id="A0AAE0WUI1"/>
<dbReference type="EMBL" id="JAUTXT010000004">
    <property type="protein sequence ID" value="KAK3678420.1"/>
    <property type="molecule type" value="Genomic_DNA"/>
</dbReference>
<evidence type="ECO:0000313" key="3">
    <source>
        <dbReference type="Proteomes" id="UP001274830"/>
    </source>
</evidence>
<dbReference type="InterPro" id="IPR046539">
    <property type="entry name" value="DUF6604"/>
</dbReference>
<protein>
    <recommendedName>
        <fullName evidence="1">DUF6604 domain-containing protein</fullName>
    </recommendedName>
</protein>
<gene>
    <name evidence="2" type="ORF">LTR78_001717</name>
</gene>
<dbReference type="PANTHER" id="PTHR38795:SF1">
    <property type="entry name" value="DUF6604 DOMAIN-CONTAINING PROTEIN"/>
    <property type="match status" value="1"/>
</dbReference>
<feature type="domain" description="DUF6604" evidence="1">
    <location>
        <begin position="11"/>
        <end position="261"/>
    </location>
</feature>
<evidence type="ECO:0000313" key="2">
    <source>
        <dbReference type="EMBL" id="KAK3678420.1"/>
    </source>
</evidence>
<comment type="caution">
    <text evidence="2">The sequence shown here is derived from an EMBL/GenBank/DDBJ whole genome shotgun (WGS) entry which is preliminary data.</text>
</comment>
<keyword evidence="3" id="KW-1185">Reference proteome</keyword>
<organism evidence="2 3">
    <name type="scientific">Recurvomyces mirabilis</name>
    <dbReference type="NCBI Taxonomy" id="574656"/>
    <lineage>
        <taxon>Eukaryota</taxon>
        <taxon>Fungi</taxon>
        <taxon>Dikarya</taxon>
        <taxon>Ascomycota</taxon>
        <taxon>Pezizomycotina</taxon>
        <taxon>Dothideomycetes</taxon>
        <taxon>Dothideomycetidae</taxon>
        <taxon>Mycosphaerellales</taxon>
        <taxon>Teratosphaeriaceae</taxon>
        <taxon>Recurvomyces</taxon>
    </lineage>
</organism>
<accession>A0AAE0WUI1</accession>
<reference evidence="2" key="1">
    <citation type="submission" date="2023-07" db="EMBL/GenBank/DDBJ databases">
        <title>Black Yeasts Isolated from many extreme environments.</title>
        <authorList>
            <person name="Coleine C."/>
            <person name="Stajich J.E."/>
            <person name="Selbmann L."/>
        </authorList>
    </citation>
    <scope>NUCLEOTIDE SEQUENCE</scope>
    <source>
        <strain evidence="2">CCFEE 5485</strain>
    </source>
</reference>
<proteinExistence type="predicted"/>
<evidence type="ECO:0000259" key="1">
    <source>
        <dbReference type="Pfam" id="PF20253"/>
    </source>
</evidence>
<sequence length="791" mass="87248">MDQLSLVDTHRRYKAGTAKIVTWLVSNAQRLRKSGKNKTSKNTTSNKVIVSDLLTYAERIVRSINPRISIHDDILNVLYDVISGRSAAHDFYYALNTKQPNESVNSSTQSHLHFIEVLKDIQQVSRTTYKARLPAKARSDSAVDAPEQVQDISNVFAALEIQDNKAAEEEEAVDARRDELLASINLKQKKSKKPKAPAKPEEQEYELEGIEEIDEPPAIWYLLKDLQDIRVHVRSLWQRFKGGGLSFLTISRLTENATDLTIQRCRVDNFCAAFIEACGSTTPPPENGKGEVLSIQQGGNAGLFCLDGWAMMAHFCNELRNAPDNQNMLPGNVKLAKTVGLIQVLDKAMPFLRQLVENGDDKDAVKSIMGLDNFTLKLLGVANNGRVLLDVVACVEIYIEIYDVLDSKPEVGYKDSLVLLEALQAQLTSFQQALSRGSQTLRQYLPDYLARMAADRQDSLVQVPWLDHSLAWCSRSSKMEGGNTLMVPLGILQGLPMAPSALLRRVLISKATLDTRDCSHSHIILATAYLYRAAQASGILMSSWPDMQLVVERQNSKLRFCRPAVTSVRSVWKAYKIAQGVKASDLSNNSRAVQKGGRFHASNGVVEVQPISAYLALLLENGKVYHTVSKKATSSIRVLYGIVKVHSETGQGIRDPVMAAQYKETRGLTPVQLLSVLQEVAVDDEIQFVFDHLGFVVHCTRILEAVTEVCASDLSSVPGILGNDIHSLVQVVNDILFQAVSAEDEGMSLKQSMLEAASEVLDKNVGGTGSQFVDQAKELCGGRSEALQQEG</sequence>
<dbReference type="Pfam" id="PF20253">
    <property type="entry name" value="DUF6604"/>
    <property type="match status" value="1"/>
</dbReference>
<name>A0AAE0WUI1_9PEZI</name>